<evidence type="ECO:0000313" key="2">
    <source>
        <dbReference type="EMBL" id="TVU05076.1"/>
    </source>
</evidence>
<accession>A0A5J9T142</accession>
<gene>
    <name evidence="2" type="ORF">EJB05_48227</name>
</gene>
<protein>
    <recommendedName>
        <fullName evidence="1">FAR1 domain-containing protein</fullName>
    </recommendedName>
</protein>
<dbReference type="InterPro" id="IPR004330">
    <property type="entry name" value="FAR1_DNA_bnd_dom"/>
</dbReference>
<proteinExistence type="predicted"/>
<dbReference type="AlphaFoldDB" id="A0A5J9T142"/>
<dbReference type="Pfam" id="PF03101">
    <property type="entry name" value="FAR1"/>
    <property type="match status" value="1"/>
</dbReference>
<dbReference type="Gramene" id="TVU05076">
    <property type="protein sequence ID" value="TVU05076"/>
    <property type="gene ID" value="EJB05_48227"/>
</dbReference>
<reference evidence="2 3" key="1">
    <citation type="journal article" date="2019" name="Sci. Rep.">
        <title>A high-quality genome of Eragrostis curvula grass provides insights into Poaceae evolution and supports new strategies to enhance forage quality.</title>
        <authorList>
            <person name="Carballo J."/>
            <person name="Santos B.A.C.M."/>
            <person name="Zappacosta D."/>
            <person name="Garbus I."/>
            <person name="Selva J.P."/>
            <person name="Gallo C.A."/>
            <person name="Diaz A."/>
            <person name="Albertini E."/>
            <person name="Caccamo M."/>
            <person name="Echenique V."/>
        </authorList>
    </citation>
    <scope>NUCLEOTIDE SEQUENCE [LARGE SCALE GENOMIC DNA]</scope>
    <source>
        <strain evidence="3">cv. Victoria</strain>
        <tissue evidence="2">Leaf</tissue>
    </source>
</reference>
<dbReference type="EMBL" id="RWGY01000051">
    <property type="protein sequence ID" value="TVU05076.1"/>
    <property type="molecule type" value="Genomic_DNA"/>
</dbReference>
<dbReference type="Proteomes" id="UP000324897">
    <property type="component" value="Unassembled WGS sequence"/>
</dbReference>
<evidence type="ECO:0000259" key="1">
    <source>
        <dbReference type="Pfam" id="PF03101"/>
    </source>
</evidence>
<evidence type="ECO:0000313" key="3">
    <source>
        <dbReference type="Proteomes" id="UP000324897"/>
    </source>
</evidence>
<keyword evidence="3" id="KW-1185">Reference proteome</keyword>
<name>A0A5J9T142_9POAL</name>
<dbReference type="PANTHER" id="PTHR46328:SF34">
    <property type="entry name" value="PROTEIN FAR1-RELATED SEQUENCE 5-LIKE"/>
    <property type="match status" value="1"/>
</dbReference>
<sequence>MENPVNLDQDGSLSMENPVNLDHEASQTSAIQQETHVIPSWVPQIGMKFSDLSEAWEFWKYYGGRIGFNVRKRYSNPSKFDGKITSCRYVCSKEGLRAADDREHLT</sequence>
<organism evidence="2 3">
    <name type="scientific">Eragrostis curvula</name>
    <name type="common">weeping love grass</name>
    <dbReference type="NCBI Taxonomy" id="38414"/>
    <lineage>
        <taxon>Eukaryota</taxon>
        <taxon>Viridiplantae</taxon>
        <taxon>Streptophyta</taxon>
        <taxon>Embryophyta</taxon>
        <taxon>Tracheophyta</taxon>
        <taxon>Spermatophyta</taxon>
        <taxon>Magnoliopsida</taxon>
        <taxon>Liliopsida</taxon>
        <taxon>Poales</taxon>
        <taxon>Poaceae</taxon>
        <taxon>PACMAD clade</taxon>
        <taxon>Chloridoideae</taxon>
        <taxon>Eragrostideae</taxon>
        <taxon>Eragrostidinae</taxon>
        <taxon>Eragrostis</taxon>
    </lineage>
</organism>
<dbReference type="PANTHER" id="PTHR46328">
    <property type="entry name" value="FAR-RED IMPAIRED RESPONSIVE (FAR1) FAMILY PROTEIN-RELATED"/>
    <property type="match status" value="1"/>
</dbReference>
<dbReference type="OrthoDB" id="673148at2759"/>
<comment type="caution">
    <text evidence="2">The sequence shown here is derived from an EMBL/GenBank/DDBJ whole genome shotgun (WGS) entry which is preliminary data.</text>
</comment>
<feature type="domain" description="FAR1" evidence="1">
    <location>
        <begin position="57"/>
        <end position="103"/>
    </location>
</feature>